<dbReference type="AlphaFoldDB" id="A0A5J4Z7E7"/>
<organism evidence="1 2">
    <name type="scientific">Porphyridium purpureum</name>
    <name type="common">Red alga</name>
    <name type="synonym">Porphyridium cruentum</name>
    <dbReference type="NCBI Taxonomy" id="35688"/>
    <lineage>
        <taxon>Eukaryota</taxon>
        <taxon>Rhodophyta</taxon>
        <taxon>Bangiophyceae</taxon>
        <taxon>Porphyridiales</taxon>
        <taxon>Porphyridiaceae</taxon>
        <taxon>Porphyridium</taxon>
    </lineage>
</organism>
<name>A0A5J4Z7E7_PORPP</name>
<dbReference type="Proteomes" id="UP000324585">
    <property type="component" value="Unassembled WGS sequence"/>
</dbReference>
<evidence type="ECO:0000313" key="2">
    <source>
        <dbReference type="Proteomes" id="UP000324585"/>
    </source>
</evidence>
<proteinExistence type="predicted"/>
<comment type="caution">
    <text evidence="1">The sequence shown here is derived from an EMBL/GenBank/DDBJ whole genome shotgun (WGS) entry which is preliminary data.</text>
</comment>
<protein>
    <submittedName>
        <fullName evidence="1">Uncharacterized protein</fullName>
    </submittedName>
</protein>
<dbReference type="EMBL" id="VRMN01000001">
    <property type="protein sequence ID" value="KAA8498567.1"/>
    <property type="molecule type" value="Genomic_DNA"/>
</dbReference>
<evidence type="ECO:0000313" key="1">
    <source>
        <dbReference type="EMBL" id="KAA8498567.1"/>
    </source>
</evidence>
<accession>A0A5J4Z7E7</accession>
<gene>
    <name evidence="1" type="ORF">FVE85_6152</name>
</gene>
<reference evidence="2" key="1">
    <citation type="journal article" date="2019" name="Nat. Commun.">
        <title>Expansion of phycobilisome linker gene families in mesophilic red algae.</title>
        <authorList>
            <person name="Lee J."/>
            <person name="Kim D."/>
            <person name="Bhattacharya D."/>
            <person name="Yoon H.S."/>
        </authorList>
    </citation>
    <scope>NUCLEOTIDE SEQUENCE [LARGE SCALE GENOMIC DNA]</scope>
    <source>
        <strain evidence="2">CCMP 1328</strain>
    </source>
</reference>
<keyword evidence="2" id="KW-1185">Reference proteome</keyword>
<sequence>MAFLVAIASPAPQSGHSQHLECLRGERGRSCRMSRASAPLRNGKCRAAMSLSHADRHKGKMQLTFVQIEVARVLNEAPAVLRSRIERELTAAHGDIVRWAISEREGERFVVDAVVSVHSE</sequence>